<dbReference type="InterPro" id="IPR009636">
    <property type="entry name" value="SCAF"/>
</dbReference>
<sequence length="210" mass="23616">MERKFLKDLGVEDEAIDKIMDEHGKATNQLRDQLNKNKNDLKEVKEQRDEYQSKLKNNEFNEDKLNALQTKYDEALGKIEDYEGQLNTQSLEKDIIKRIPNAYDTDDVLTLLNRDKFEYDDDGKVTNLDEVLDAFKEAKPNLFKDEGGQSTIATGEGKGEGKGESGGNDEGGNAGNRYGYRSGVTKGNPKGETDHDKLGKELADKFGKMI</sequence>
<gene>
    <name evidence="2" type="ORF">9S3_22</name>
</gene>
<reference evidence="2" key="1">
    <citation type="submission" date="2017-06" db="EMBL/GenBank/DDBJ databases">
        <title>Novel phages from South African skin metaviromes.</title>
        <authorList>
            <person name="van Zyl L.J."/>
            <person name="Abrahams Y."/>
            <person name="Stander E.A."/>
            <person name="Kirby B.M."/>
            <person name="Clavaud C."/>
            <person name="Farcet C."/>
            <person name="Breton L."/>
            <person name="Trindade M.I."/>
        </authorList>
    </citation>
    <scope>NUCLEOTIDE SEQUENCE</scope>
</reference>
<dbReference type="GO" id="GO:0019069">
    <property type="term" value="P:viral capsid assembly"/>
    <property type="evidence" value="ECO:0007669"/>
    <property type="project" value="InterPro"/>
</dbReference>
<name>A0A2H4J2F0_9CAUD</name>
<feature type="compositionally biased region" description="Basic and acidic residues" evidence="1">
    <location>
        <begin position="189"/>
        <end position="210"/>
    </location>
</feature>
<dbReference type="Pfam" id="PF06810">
    <property type="entry name" value="Phage_scaffold"/>
    <property type="match status" value="1"/>
</dbReference>
<dbReference type="EMBL" id="MF417888">
    <property type="protein sequence ID" value="ASN69274.1"/>
    <property type="molecule type" value="Genomic_DNA"/>
</dbReference>
<proteinExistence type="predicted"/>
<evidence type="ECO:0000313" key="2">
    <source>
        <dbReference type="EMBL" id="ASN69274.1"/>
    </source>
</evidence>
<feature type="compositionally biased region" description="Basic and acidic residues" evidence="1">
    <location>
        <begin position="33"/>
        <end position="48"/>
    </location>
</feature>
<organism evidence="2">
    <name type="scientific">uncultured Caudovirales phage</name>
    <dbReference type="NCBI Taxonomy" id="2100421"/>
    <lineage>
        <taxon>Viruses</taxon>
        <taxon>Duplodnaviria</taxon>
        <taxon>Heunggongvirae</taxon>
        <taxon>Uroviricota</taxon>
        <taxon>Caudoviricetes</taxon>
        <taxon>Peduoviridae</taxon>
        <taxon>Maltschvirus</taxon>
        <taxon>Maltschvirus maltsch</taxon>
    </lineage>
</organism>
<feature type="region of interest" description="Disordered" evidence="1">
    <location>
        <begin position="28"/>
        <end position="48"/>
    </location>
</feature>
<feature type="region of interest" description="Disordered" evidence="1">
    <location>
        <begin position="143"/>
        <end position="210"/>
    </location>
</feature>
<accession>A0A2H4J2F0</accession>
<evidence type="ECO:0000256" key="1">
    <source>
        <dbReference type="SAM" id="MobiDB-lite"/>
    </source>
</evidence>
<feature type="compositionally biased region" description="Gly residues" evidence="1">
    <location>
        <begin position="164"/>
        <end position="174"/>
    </location>
</feature>
<protein>
    <submittedName>
        <fullName evidence="2">Putative methyl-accepting chemotaxis protein scaffoldingprotein</fullName>
    </submittedName>
</protein>